<dbReference type="STRING" id="42251.A0A2T6ZQB1"/>
<dbReference type="Pfam" id="PF12937">
    <property type="entry name" value="F-box-like"/>
    <property type="match status" value="1"/>
</dbReference>
<evidence type="ECO:0000313" key="4">
    <source>
        <dbReference type="Proteomes" id="UP000244722"/>
    </source>
</evidence>
<dbReference type="SUPFAM" id="SSF52047">
    <property type="entry name" value="RNI-like"/>
    <property type="match status" value="1"/>
</dbReference>
<accession>A0A2T6ZQB1</accession>
<dbReference type="OrthoDB" id="5405297at2759"/>
<proteinExistence type="predicted"/>
<feature type="domain" description="F-box" evidence="2">
    <location>
        <begin position="61"/>
        <end position="117"/>
    </location>
</feature>
<dbReference type="Proteomes" id="UP000244722">
    <property type="component" value="Unassembled WGS sequence"/>
</dbReference>
<dbReference type="SUPFAM" id="SSF81383">
    <property type="entry name" value="F-box domain"/>
    <property type="match status" value="1"/>
</dbReference>
<dbReference type="Gene3D" id="3.80.10.10">
    <property type="entry name" value="Ribonuclease Inhibitor"/>
    <property type="match status" value="1"/>
</dbReference>
<evidence type="ECO:0000256" key="1">
    <source>
        <dbReference type="SAM" id="MobiDB-lite"/>
    </source>
</evidence>
<evidence type="ECO:0000259" key="2">
    <source>
        <dbReference type="Pfam" id="PF12937"/>
    </source>
</evidence>
<name>A0A2T6ZQB1_TUBBO</name>
<evidence type="ECO:0000313" key="3">
    <source>
        <dbReference type="EMBL" id="PUU77624.1"/>
    </source>
</evidence>
<sequence length="551" mass="61900">MHFLKRLVKSLKGATFRTRHSRSLSRATSFDNEDHTRSRNGSQDGSHNSSHADPHFSPASRVPAEVLMTIFSFICPHALDETYLSAEESTVELGCMLCDMRELSRCGLVCRSWHDAAQLLQYRSIRLDSVHYCGLEEELQARRKRGSFFQKRTSPLEIPEHRMRLLYRTFQENETAATLTNFLKMPYMARETCKQDLARLVSLLPNLRYVDLPDGVYQDDSSCASLKAILYTRCPDLRKMSWVGGSEKNFVDLWIEPPWIGLEVVELTEMKVENRDLVRVLCSMPYLTNLKMRSLPWTTDAVFDSTTTDVGFFPILQTLTIEDTPSITIDGITTYLSRPIVSKTLKALTIADTPIPVHLLHQILPLAIRLTSLSIRAQVSRTIPHREVPLLASASLTHLAYEITDDDASTKSLAKPSPSYYAYLFESLWNGGMPKLKNLYVREPTFHARFQNYKASTGGFAATGWTREVCLHAKGMEHLEWTKYSIGDVGGDLLVLPSPKVGAGSRASFLVDPGGGSGRGYGGAGFLTMPDEAGESASSKRKRKSRADMWR</sequence>
<protein>
    <recommendedName>
        <fullName evidence="2">F-box domain-containing protein</fullName>
    </recommendedName>
</protein>
<gene>
    <name evidence="3" type="ORF">B9Z19DRAFT_986343</name>
</gene>
<dbReference type="Gene3D" id="1.20.1280.50">
    <property type="match status" value="1"/>
</dbReference>
<feature type="compositionally biased region" description="Polar residues" evidence="1">
    <location>
        <begin position="39"/>
        <end position="51"/>
    </location>
</feature>
<dbReference type="EMBL" id="NESQ01000147">
    <property type="protein sequence ID" value="PUU77624.1"/>
    <property type="molecule type" value="Genomic_DNA"/>
</dbReference>
<reference evidence="3 4" key="1">
    <citation type="submission" date="2017-04" db="EMBL/GenBank/DDBJ databases">
        <title>Draft genome sequence of Tuber borchii Vittad., a whitish edible truffle.</title>
        <authorList>
            <consortium name="DOE Joint Genome Institute"/>
            <person name="Murat C."/>
            <person name="Kuo A."/>
            <person name="Barry K.W."/>
            <person name="Clum A."/>
            <person name="Dockter R.B."/>
            <person name="Fauchery L."/>
            <person name="Iotti M."/>
            <person name="Kohler A."/>
            <person name="Labutti K."/>
            <person name="Lindquist E.A."/>
            <person name="Lipzen A."/>
            <person name="Ohm R.A."/>
            <person name="Wang M."/>
            <person name="Grigoriev I.V."/>
            <person name="Zambonelli A."/>
            <person name="Martin F.M."/>
        </authorList>
    </citation>
    <scope>NUCLEOTIDE SEQUENCE [LARGE SCALE GENOMIC DNA]</scope>
    <source>
        <strain evidence="3 4">Tbo3840</strain>
    </source>
</reference>
<comment type="caution">
    <text evidence="3">The sequence shown here is derived from an EMBL/GenBank/DDBJ whole genome shotgun (WGS) entry which is preliminary data.</text>
</comment>
<dbReference type="InterPro" id="IPR032675">
    <property type="entry name" value="LRR_dom_sf"/>
</dbReference>
<dbReference type="InterPro" id="IPR001810">
    <property type="entry name" value="F-box_dom"/>
</dbReference>
<dbReference type="InterPro" id="IPR036047">
    <property type="entry name" value="F-box-like_dom_sf"/>
</dbReference>
<feature type="region of interest" description="Disordered" evidence="1">
    <location>
        <begin position="528"/>
        <end position="551"/>
    </location>
</feature>
<feature type="region of interest" description="Disordered" evidence="1">
    <location>
        <begin position="19"/>
        <end position="56"/>
    </location>
</feature>
<organism evidence="3 4">
    <name type="scientific">Tuber borchii</name>
    <name type="common">White truffle</name>
    <dbReference type="NCBI Taxonomy" id="42251"/>
    <lineage>
        <taxon>Eukaryota</taxon>
        <taxon>Fungi</taxon>
        <taxon>Dikarya</taxon>
        <taxon>Ascomycota</taxon>
        <taxon>Pezizomycotina</taxon>
        <taxon>Pezizomycetes</taxon>
        <taxon>Pezizales</taxon>
        <taxon>Tuberaceae</taxon>
        <taxon>Tuber</taxon>
    </lineage>
</organism>
<keyword evidence="4" id="KW-1185">Reference proteome</keyword>
<dbReference type="AlphaFoldDB" id="A0A2T6ZQB1"/>